<evidence type="ECO:0000313" key="2">
    <source>
        <dbReference type="Proteomes" id="UP000464593"/>
    </source>
</evidence>
<name>A0AAE6V182_9PSED</name>
<organism evidence="1 2">
    <name type="scientific">Pseudomonas monteilii</name>
    <dbReference type="NCBI Taxonomy" id="76759"/>
    <lineage>
        <taxon>Bacteria</taxon>
        <taxon>Pseudomonadati</taxon>
        <taxon>Pseudomonadota</taxon>
        <taxon>Gammaproteobacteria</taxon>
        <taxon>Pseudomonadales</taxon>
        <taxon>Pseudomonadaceae</taxon>
        <taxon>Pseudomonas</taxon>
    </lineage>
</organism>
<proteinExistence type="predicted"/>
<reference evidence="1 2" key="1">
    <citation type="submission" date="2019-05" db="EMBL/GenBank/DDBJ databases">
        <title>Complete genome sequence of Pseudomonas Pseudomonas resinovorans.</title>
        <authorList>
            <person name="Chen H.-P."/>
        </authorList>
    </citation>
    <scope>NUCLEOTIDE SEQUENCE [LARGE SCALE GENOMIC DNA]</scope>
    <source>
        <strain evidence="1 2">TCU-CK1</strain>
    </source>
</reference>
<evidence type="ECO:0000313" key="1">
    <source>
        <dbReference type="EMBL" id="QHB26810.1"/>
    </source>
</evidence>
<dbReference type="RefSeq" id="WP_020424256.1">
    <property type="nucleotide sequence ID" value="NZ_CP040324.1"/>
</dbReference>
<sequence length="595" mass="64724">MKTNEVELEQPLISGLTSSNEIDLDELGASDLLTYIKYTGMQPDHEVVISWLGADAEGTAFDDAGSKYYVRPEDLEKGVEVKIENAVVRSAEGGQAFYSYVVTTVGQSQRRFCLVGIREKGDGEGLAVIQAVQSHDLVIKPDELDSAGVMFIVMPYQAMQVGDVINFTFQGFDEDGYEEDPETEKLTVKKEHFDNLPLMFTVGKNIFRFIDPGTAKVSYSVDFADSGSLDSPVQDFVIDSEASLPTPLPAPRIVGYTPGKPLDPGNFRDGLTIHIDGYPGMSISDHVTLYWRSPVRELFTHVRVDASTQSVGTIVLHVPVDFVLENQGLNVSLSYLFSREGAGLQSQPLNVAIATTRVLSVPLIDRATPDEGKDHGTLPGANGVGGVRVRVPDVLLPGERAEVLWRGWPVFGEYVANTPEGADPLVFLIPEEFVPANIGRGSRDQSRRFEVAYRVIGSGSPLDSAPYHLRITPPVPSGDPQIQCEGVVGQALSLSRVPSGGAKLTLGTWRFGRAGQLLHIWVSGVGQEGDLSEDLRTASIPVTEGEADMGVEAKLPKLFLEQLKLNEQFTLHVALSFDGGTLYRVFPEMSITLES</sequence>
<gene>
    <name evidence="1" type="ORF">TCK1_1464</name>
</gene>
<protein>
    <submittedName>
        <fullName evidence="1">Uncharacterized protein</fullName>
    </submittedName>
</protein>
<dbReference type="Proteomes" id="UP000464593">
    <property type="component" value="Chromosome"/>
</dbReference>
<accession>A0AAE6V182</accession>
<dbReference type="AlphaFoldDB" id="A0AAE6V182"/>
<dbReference type="EMBL" id="CP040324">
    <property type="protein sequence ID" value="QHB26810.1"/>
    <property type="molecule type" value="Genomic_DNA"/>
</dbReference>